<dbReference type="SUPFAM" id="SSF46689">
    <property type="entry name" value="Homeodomain-like"/>
    <property type="match status" value="1"/>
</dbReference>
<feature type="DNA-binding region" description="H-T-H motif" evidence="2">
    <location>
        <begin position="36"/>
        <end position="55"/>
    </location>
</feature>
<dbReference type="GO" id="GO:0003700">
    <property type="term" value="F:DNA-binding transcription factor activity"/>
    <property type="evidence" value="ECO:0007669"/>
    <property type="project" value="TreeGrafter"/>
</dbReference>
<organism evidence="4 5">
    <name type="scientific">Streptoalloteichus hindustanus</name>
    <dbReference type="NCBI Taxonomy" id="2017"/>
    <lineage>
        <taxon>Bacteria</taxon>
        <taxon>Bacillati</taxon>
        <taxon>Actinomycetota</taxon>
        <taxon>Actinomycetes</taxon>
        <taxon>Pseudonocardiales</taxon>
        <taxon>Pseudonocardiaceae</taxon>
        <taxon>Streptoalloteichus</taxon>
    </lineage>
</organism>
<dbReference type="STRING" id="2017.SAMN05444320_10252"/>
<accession>A0A1M4XMK8</accession>
<dbReference type="PANTHER" id="PTHR30055:SF146">
    <property type="entry name" value="HTH-TYPE TRANSCRIPTIONAL DUAL REGULATOR CECR"/>
    <property type="match status" value="1"/>
</dbReference>
<gene>
    <name evidence="4" type="ORF">SAMN05444320_10252</name>
</gene>
<evidence type="ECO:0000259" key="3">
    <source>
        <dbReference type="PROSITE" id="PS50977"/>
    </source>
</evidence>
<dbReference type="InterPro" id="IPR001647">
    <property type="entry name" value="HTH_TetR"/>
</dbReference>
<dbReference type="OrthoDB" id="3682047at2"/>
<dbReference type="RefSeq" id="WP_083959391.1">
    <property type="nucleotide sequence ID" value="NZ_FQVN01000002.1"/>
</dbReference>
<evidence type="ECO:0000256" key="1">
    <source>
        <dbReference type="ARBA" id="ARBA00023125"/>
    </source>
</evidence>
<dbReference type="Gene3D" id="1.10.357.10">
    <property type="entry name" value="Tetracycline Repressor, domain 2"/>
    <property type="match status" value="1"/>
</dbReference>
<dbReference type="InterPro" id="IPR050109">
    <property type="entry name" value="HTH-type_TetR-like_transc_reg"/>
</dbReference>
<evidence type="ECO:0000313" key="4">
    <source>
        <dbReference type="EMBL" id="SHE94648.1"/>
    </source>
</evidence>
<proteinExistence type="predicted"/>
<dbReference type="PRINTS" id="PR00455">
    <property type="entry name" value="HTHTETR"/>
</dbReference>
<dbReference type="InterPro" id="IPR009057">
    <property type="entry name" value="Homeodomain-like_sf"/>
</dbReference>
<dbReference type="AlphaFoldDB" id="A0A1M4XMK8"/>
<keyword evidence="5" id="KW-1185">Reference proteome</keyword>
<dbReference type="PANTHER" id="PTHR30055">
    <property type="entry name" value="HTH-TYPE TRANSCRIPTIONAL REGULATOR RUTR"/>
    <property type="match status" value="1"/>
</dbReference>
<dbReference type="EMBL" id="FQVN01000002">
    <property type="protein sequence ID" value="SHE94648.1"/>
    <property type="molecule type" value="Genomic_DNA"/>
</dbReference>
<evidence type="ECO:0000256" key="2">
    <source>
        <dbReference type="PROSITE-ProRule" id="PRU00335"/>
    </source>
</evidence>
<protein>
    <submittedName>
        <fullName evidence="4">Transcriptional regulator, TetR family</fullName>
    </submittedName>
</protein>
<dbReference type="GO" id="GO:0000976">
    <property type="term" value="F:transcription cis-regulatory region binding"/>
    <property type="evidence" value="ECO:0007669"/>
    <property type="project" value="TreeGrafter"/>
</dbReference>
<feature type="domain" description="HTH tetR-type" evidence="3">
    <location>
        <begin position="13"/>
        <end position="73"/>
    </location>
</feature>
<reference evidence="4 5" key="1">
    <citation type="submission" date="2016-11" db="EMBL/GenBank/DDBJ databases">
        <authorList>
            <person name="Jaros S."/>
            <person name="Januszkiewicz K."/>
            <person name="Wedrychowicz H."/>
        </authorList>
    </citation>
    <scope>NUCLEOTIDE SEQUENCE [LARGE SCALE GENOMIC DNA]</scope>
    <source>
        <strain evidence="4 5">DSM 44523</strain>
    </source>
</reference>
<sequence length="251" mass="28065">MVEAVGDVRTERERRAEHILDTAADLLLRHGYRRVTIDDVARSAGVGKGTLYLHWRSREELFLGVLLREMAELLDELVECLRTEPADVLPHRMGSLSYLAAMRRPLTRAMFVPDVDMLGKLVHTDAGQAVQARKTQINLVYYRTLMEYGLVRPELTLDQLVFGVSATNLGFYSATALLPSALDISVEDRAASLAHVLRSAFEAPDALDHPDLTTVAEQLVREYTRFRDVCRVEALGRGREVQASTTKSTGE</sequence>
<name>A0A1M4XMK8_STRHI</name>
<keyword evidence="1 2" id="KW-0238">DNA-binding</keyword>
<dbReference type="Pfam" id="PF00440">
    <property type="entry name" value="TetR_N"/>
    <property type="match status" value="1"/>
</dbReference>
<dbReference type="Proteomes" id="UP000184501">
    <property type="component" value="Unassembled WGS sequence"/>
</dbReference>
<evidence type="ECO:0000313" key="5">
    <source>
        <dbReference type="Proteomes" id="UP000184501"/>
    </source>
</evidence>
<dbReference type="PROSITE" id="PS50977">
    <property type="entry name" value="HTH_TETR_2"/>
    <property type="match status" value="1"/>
</dbReference>